<organism evidence="5 6">
    <name type="scientific">Fervidibacillus albus</name>
    <dbReference type="NCBI Taxonomy" id="2980026"/>
    <lineage>
        <taxon>Bacteria</taxon>
        <taxon>Bacillati</taxon>
        <taxon>Bacillota</taxon>
        <taxon>Bacilli</taxon>
        <taxon>Bacillales</taxon>
        <taxon>Bacillaceae</taxon>
        <taxon>Fervidibacillus</taxon>
    </lineage>
</organism>
<dbReference type="PROSITE" id="PS00211">
    <property type="entry name" value="ABC_TRANSPORTER_1"/>
    <property type="match status" value="1"/>
</dbReference>
<evidence type="ECO:0000256" key="3">
    <source>
        <dbReference type="ARBA" id="ARBA00022840"/>
    </source>
</evidence>
<dbReference type="GO" id="GO:0035435">
    <property type="term" value="P:phosphate ion transmembrane transport"/>
    <property type="evidence" value="ECO:0007669"/>
    <property type="project" value="InterPro"/>
</dbReference>
<reference evidence="5" key="1">
    <citation type="submission" date="2022-09" db="EMBL/GenBank/DDBJ databases">
        <title>Complete Genomes of Fervidibacillus albus and Fervidibacillus halotolerans isolated from tidal flat sediments.</title>
        <authorList>
            <person name="Kwon K.K."/>
            <person name="Yang S.-H."/>
            <person name="Park M.J."/>
            <person name="Oh H.-M."/>
        </authorList>
    </citation>
    <scope>NUCLEOTIDE SEQUENCE</scope>
    <source>
        <strain evidence="5">MEBiC13591</strain>
    </source>
</reference>
<dbReference type="InterPro" id="IPR003439">
    <property type="entry name" value="ABC_transporter-like_ATP-bd"/>
</dbReference>
<dbReference type="InterPro" id="IPR017871">
    <property type="entry name" value="ABC_transporter-like_CS"/>
</dbReference>
<dbReference type="InterPro" id="IPR003593">
    <property type="entry name" value="AAA+_ATPase"/>
</dbReference>
<dbReference type="PANTHER" id="PTHR43423:SF1">
    <property type="entry name" value="ABC TRANSPORTER I FAMILY MEMBER 17"/>
    <property type="match status" value="1"/>
</dbReference>
<dbReference type="SUPFAM" id="SSF52540">
    <property type="entry name" value="P-loop containing nucleoside triphosphate hydrolases"/>
    <property type="match status" value="1"/>
</dbReference>
<dbReference type="GO" id="GO:0016887">
    <property type="term" value="F:ATP hydrolysis activity"/>
    <property type="evidence" value="ECO:0007669"/>
    <property type="project" value="InterPro"/>
</dbReference>
<dbReference type="PANTHER" id="PTHR43423">
    <property type="entry name" value="ABC TRANSPORTER I FAMILY MEMBER 17"/>
    <property type="match status" value="1"/>
</dbReference>
<name>A0A9E8LV33_9BACI</name>
<dbReference type="InterPro" id="IPR005670">
    <property type="entry name" value="PstB-like"/>
</dbReference>
<accession>A0A9E8LV33</accession>
<keyword evidence="2" id="KW-0547">Nucleotide-binding</keyword>
<dbReference type="Pfam" id="PF00005">
    <property type="entry name" value="ABC_tran"/>
    <property type="match status" value="1"/>
</dbReference>
<dbReference type="GO" id="GO:0016020">
    <property type="term" value="C:membrane"/>
    <property type="evidence" value="ECO:0007669"/>
    <property type="project" value="InterPro"/>
</dbReference>
<evidence type="ECO:0000256" key="1">
    <source>
        <dbReference type="ARBA" id="ARBA00022448"/>
    </source>
</evidence>
<keyword evidence="1" id="KW-0813">Transport</keyword>
<dbReference type="EMBL" id="CP106878">
    <property type="protein sequence ID" value="WAA09354.1"/>
    <property type="molecule type" value="Genomic_DNA"/>
</dbReference>
<evidence type="ECO:0000259" key="4">
    <source>
        <dbReference type="PROSITE" id="PS50893"/>
    </source>
</evidence>
<dbReference type="GO" id="GO:0005524">
    <property type="term" value="F:ATP binding"/>
    <property type="evidence" value="ECO:0007669"/>
    <property type="project" value="UniProtKB-KW"/>
</dbReference>
<dbReference type="Proteomes" id="UP001164718">
    <property type="component" value="Chromosome"/>
</dbReference>
<keyword evidence="3 5" id="KW-0067">ATP-binding</keyword>
<evidence type="ECO:0000256" key="2">
    <source>
        <dbReference type="ARBA" id="ARBA00022741"/>
    </source>
</evidence>
<evidence type="ECO:0000313" key="6">
    <source>
        <dbReference type="Proteomes" id="UP001164718"/>
    </source>
</evidence>
<protein>
    <submittedName>
        <fullName evidence="5">Phosphate ABC transporter ATP-binding protein</fullName>
    </submittedName>
</protein>
<proteinExistence type="predicted"/>
<dbReference type="SMART" id="SM00382">
    <property type="entry name" value="AAA"/>
    <property type="match status" value="1"/>
</dbReference>
<gene>
    <name evidence="5" type="ORF">OE104_12405</name>
</gene>
<dbReference type="CDD" id="cd03260">
    <property type="entry name" value="ABC_PstB_phosphate_transporter"/>
    <property type="match status" value="1"/>
</dbReference>
<dbReference type="GO" id="GO:0005315">
    <property type="term" value="F:phosphate transmembrane transporter activity"/>
    <property type="evidence" value="ECO:0007669"/>
    <property type="project" value="InterPro"/>
</dbReference>
<keyword evidence="6" id="KW-1185">Reference proteome</keyword>
<sequence length="243" mass="27110">MSKIEQVAIRFEHVNYSIDGKNILHDITGDVPTGKITTIVGPSGTGKSTLFRLINGLISPNSGKIFVLGKNTEEYDPVSLRKIVALAPQSAPMMDGTVFSNLRLPFELHGKTFDETEANRLLQLVNLDKSLLFHDANRLSGGERQKVSIARTLANRPQILLLDEITSSLDPVSQQEIEQLILSVNKTYKTTILWITHQMDQAIRVGDFTWMMMDGKLAESGKISELQMSDNIRIQQFVKGESK</sequence>
<dbReference type="AlphaFoldDB" id="A0A9E8LV33"/>
<dbReference type="InterPro" id="IPR027417">
    <property type="entry name" value="P-loop_NTPase"/>
</dbReference>
<evidence type="ECO:0000313" key="5">
    <source>
        <dbReference type="EMBL" id="WAA09354.1"/>
    </source>
</evidence>
<feature type="domain" description="ABC transporter" evidence="4">
    <location>
        <begin position="9"/>
        <end position="239"/>
    </location>
</feature>
<dbReference type="Gene3D" id="3.40.50.300">
    <property type="entry name" value="P-loop containing nucleotide triphosphate hydrolases"/>
    <property type="match status" value="1"/>
</dbReference>
<dbReference type="PROSITE" id="PS50893">
    <property type="entry name" value="ABC_TRANSPORTER_2"/>
    <property type="match status" value="1"/>
</dbReference>
<dbReference type="KEGG" id="faf:OE104_12405"/>